<dbReference type="GO" id="GO:0016746">
    <property type="term" value="F:acyltransferase activity"/>
    <property type="evidence" value="ECO:0007669"/>
    <property type="project" value="InterPro"/>
</dbReference>
<evidence type="ECO:0000256" key="1">
    <source>
        <dbReference type="ARBA" id="ARBA00004651"/>
    </source>
</evidence>
<proteinExistence type="predicted"/>
<organism evidence="9 10">
    <name type="scientific">Candidatus Wallbacteria bacterium GWC2_49_35</name>
    <dbReference type="NCBI Taxonomy" id="1817813"/>
    <lineage>
        <taxon>Bacteria</taxon>
        <taxon>Candidatus Walliibacteriota</taxon>
    </lineage>
</organism>
<accession>A0A1F7WIP8</accession>
<sequence>MEEVYKKSGIYSKEFLALNVTQFLGAFNDNGFKISVTLFFMSRLMKDGAADSFYVALATALFIIPFILFSTHCGYFADKYSKRTIIIAAKYIEIIVMFLGLAAFYLENVPFLFTCLFLMGAQSTVFGPAKYGILPESVPPQELSRANGLLELATFVSIILGTVFGSFIFTFFKSAPYMASVAFVAIAAAGIITSHFVARVPAVGVSRPFRFNFLAEVAGDFRRISNERSILLVIAAITYFWFVAAAVQNNILVYSKEMMKVDEASVGIMLAALSIGIGLGSGLAGKLSGEMIEFGLVPLGAIIMSAFLFVLQFSYASFSLTCAALFMIGLAGGLFIVPLDSYIQQKAPDGETGRILGLVNFTANSFIVFSSLCIYVWHDLMKLTSANVFTIISILTIIATVFIIKLLPDFLLRLAFFILANFVYRIKVSGESKVPFDGPALIVSNHASLADSFLINASTNRHIRFMLNRYYFDNFNLKTLFRLMKVILLNNPELSEAELSEARALAGEGHVLCVYPEFVTNDNETIGEFKIDLVKLSSELGLDIIPVRIEGMKSSYFSPASHAAGAKKFPDLFRKVNIVFGAVIKAGELNKENHEKLMAFYKDGKYE</sequence>
<feature type="transmembrane region" description="Helical" evidence="7">
    <location>
        <begin position="324"/>
        <end position="343"/>
    </location>
</feature>
<feature type="transmembrane region" description="Helical" evidence="7">
    <location>
        <begin position="383"/>
        <end position="403"/>
    </location>
</feature>
<dbReference type="InterPro" id="IPR020846">
    <property type="entry name" value="MFS_dom"/>
</dbReference>
<dbReference type="PROSITE" id="PS50850">
    <property type="entry name" value="MFS"/>
    <property type="match status" value="1"/>
</dbReference>
<evidence type="ECO:0000259" key="8">
    <source>
        <dbReference type="PROSITE" id="PS50850"/>
    </source>
</evidence>
<evidence type="ECO:0000256" key="3">
    <source>
        <dbReference type="ARBA" id="ARBA00022475"/>
    </source>
</evidence>
<feature type="transmembrane region" description="Helical" evidence="7">
    <location>
        <begin position="111"/>
        <end position="129"/>
    </location>
</feature>
<reference evidence="9 10" key="1">
    <citation type="journal article" date="2016" name="Nat. Commun.">
        <title>Thousands of microbial genomes shed light on interconnected biogeochemical processes in an aquifer system.</title>
        <authorList>
            <person name="Anantharaman K."/>
            <person name="Brown C.T."/>
            <person name="Hug L.A."/>
            <person name="Sharon I."/>
            <person name="Castelle C.J."/>
            <person name="Probst A.J."/>
            <person name="Thomas B.C."/>
            <person name="Singh A."/>
            <person name="Wilkins M.J."/>
            <person name="Karaoz U."/>
            <person name="Brodie E.L."/>
            <person name="Williams K.H."/>
            <person name="Hubbard S.S."/>
            <person name="Banfield J.F."/>
        </authorList>
    </citation>
    <scope>NUCLEOTIDE SEQUENCE [LARGE SCALE GENOMIC DNA]</scope>
</reference>
<dbReference type="EMBL" id="MGFH01000203">
    <property type="protein sequence ID" value="OGM02696.1"/>
    <property type="molecule type" value="Genomic_DNA"/>
</dbReference>
<comment type="subcellular location">
    <subcellularLocation>
        <location evidence="1">Cell membrane</location>
        <topology evidence="1">Multi-pass membrane protein</topology>
    </subcellularLocation>
</comment>
<feature type="transmembrane region" description="Helical" evidence="7">
    <location>
        <begin position="264"/>
        <end position="284"/>
    </location>
</feature>
<evidence type="ECO:0000313" key="10">
    <source>
        <dbReference type="Proteomes" id="UP000178735"/>
    </source>
</evidence>
<dbReference type="Gene3D" id="1.20.1250.20">
    <property type="entry name" value="MFS general substrate transporter like domains"/>
    <property type="match status" value="1"/>
</dbReference>
<keyword evidence="2" id="KW-0813">Transport</keyword>
<evidence type="ECO:0000256" key="2">
    <source>
        <dbReference type="ARBA" id="ARBA00022448"/>
    </source>
</evidence>
<dbReference type="SMART" id="SM00563">
    <property type="entry name" value="PlsC"/>
    <property type="match status" value="1"/>
</dbReference>
<feature type="transmembrane region" description="Helical" evidence="7">
    <location>
        <begin position="177"/>
        <end position="198"/>
    </location>
</feature>
<keyword evidence="5 7" id="KW-1133">Transmembrane helix</keyword>
<dbReference type="SUPFAM" id="SSF103473">
    <property type="entry name" value="MFS general substrate transporter"/>
    <property type="match status" value="1"/>
</dbReference>
<dbReference type="Pfam" id="PF01553">
    <property type="entry name" value="Acyltransferase"/>
    <property type="match status" value="1"/>
</dbReference>
<dbReference type="PANTHER" id="PTHR43266">
    <property type="entry name" value="MACROLIDE-EFFLUX PROTEIN"/>
    <property type="match status" value="1"/>
</dbReference>
<keyword evidence="3" id="KW-1003">Cell membrane</keyword>
<dbReference type="InterPro" id="IPR036259">
    <property type="entry name" value="MFS_trans_sf"/>
</dbReference>
<gene>
    <name evidence="9" type="ORF">A2008_05790</name>
</gene>
<feature type="transmembrane region" description="Helical" evidence="7">
    <location>
        <begin position="53"/>
        <end position="77"/>
    </location>
</feature>
<feature type="transmembrane region" description="Helical" evidence="7">
    <location>
        <begin position="84"/>
        <end position="105"/>
    </location>
</feature>
<dbReference type="Pfam" id="PF07690">
    <property type="entry name" value="MFS_1"/>
    <property type="match status" value="1"/>
</dbReference>
<dbReference type="InterPro" id="IPR002123">
    <property type="entry name" value="Plipid/glycerol_acylTrfase"/>
</dbReference>
<feature type="transmembrane region" description="Helical" evidence="7">
    <location>
        <begin position="230"/>
        <end position="252"/>
    </location>
</feature>
<evidence type="ECO:0000256" key="4">
    <source>
        <dbReference type="ARBA" id="ARBA00022692"/>
    </source>
</evidence>
<keyword evidence="4 7" id="KW-0812">Transmembrane</keyword>
<keyword evidence="6 7" id="KW-0472">Membrane</keyword>
<dbReference type="STRING" id="1817813.A2008_05790"/>
<feature type="domain" description="Major facilitator superfamily (MFS) profile" evidence="8">
    <location>
        <begin position="14"/>
        <end position="411"/>
    </location>
</feature>
<feature type="transmembrane region" description="Helical" evidence="7">
    <location>
        <begin position="149"/>
        <end position="171"/>
    </location>
</feature>
<evidence type="ECO:0000256" key="7">
    <source>
        <dbReference type="SAM" id="Phobius"/>
    </source>
</evidence>
<evidence type="ECO:0000256" key="5">
    <source>
        <dbReference type="ARBA" id="ARBA00022989"/>
    </source>
</evidence>
<dbReference type="SUPFAM" id="SSF69593">
    <property type="entry name" value="Glycerol-3-phosphate (1)-acyltransferase"/>
    <property type="match status" value="1"/>
</dbReference>
<dbReference type="AlphaFoldDB" id="A0A1F7WIP8"/>
<dbReference type="PANTHER" id="PTHR43266:SF2">
    <property type="entry name" value="MAJOR FACILITATOR SUPERFAMILY (MFS) PROFILE DOMAIN-CONTAINING PROTEIN"/>
    <property type="match status" value="1"/>
</dbReference>
<dbReference type="CDD" id="cd06173">
    <property type="entry name" value="MFS_MefA_like"/>
    <property type="match status" value="1"/>
</dbReference>
<feature type="transmembrane region" description="Helical" evidence="7">
    <location>
        <begin position="296"/>
        <end position="318"/>
    </location>
</feature>
<dbReference type="CDD" id="cd07989">
    <property type="entry name" value="LPLAT_AGPAT-like"/>
    <property type="match status" value="1"/>
</dbReference>
<feature type="transmembrane region" description="Helical" evidence="7">
    <location>
        <begin position="355"/>
        <end position="377"/>
    </location>
</feature>
<name>A0A1F7WIP8_9BACT</name>
<dbReference type="InterPro" id="IPR011701">
    <property type="entry name" value="MFS"/>
</dbReference>
<comment type="caution">
    <text evidence="9">The sequence shown here is derived from an EMBL/GenBank/DDBJ whole genome shotgun (WGS) entry which is preliminary data.</text>
</comment>
<evidence type="ECO:0000313" key="9">
    <source>
        <dbReference type="EMBL" id="OGM02696.1"/>
    </source>
</evidence>
<dbReference type="GO" id="GO:0022857">
    <property type="term" value="F:transmembrane transporter activity"/>
    <property type="evidence" value="ECO:0007669"/>
    <property type="project" value="InterPro"/>
</dbReference>
<dbReference type="GO" id="GO:0005886">
    <property type="term" value="C:plasma membrane"/>
    <property type="evidence" value="ECO:0007669"/>
    <property type="project" value="UniProtKB-SubCell"/>
</dbReference>
<evidence type="ECO:0000256" key="6">
    <source>
        <dbReference type="ARBA" id="ARBA00023136"/>
    </source>
</evidence>
<dbReference type="Proteomes" id="UP000178735">
    <property type="component" value="Unassembled WGS sequence"/>
</dbReference>
<protein>
    <recommendedName>
        <fullName evidence="8">Major facilitator superfamily (MFS) profile domain-containing protein</fullName>
    </recommendedName>
</protein>